<comment type="caution">
    <text evidence="8">The sequence shown here is derived from an EMBL/GenBank/DDBJ whole genome shotgun (WGS) entry which is preliminary data.</text>
</comment>
<dbReference type="GO" id="GO:0006412">
    <property type="term" value="P:translation"/>
    <property type="evidence" value="ECO:0007669"/>
    <property type="project" value="InterPro"/>
</dbReference>
<comment type="similarity">
    <text evidence="1">Belongs to the bacterial ribosomal protein bL32 family.</text>
</comment>
<dbReference type="OrthoDB" id="10251741at2759"/>
<sequence>MALRLFAPAMPRLIPALPFTLPIAITIPPLLADLWESVLRAVPKKKTSHMKKRHRQMAGKALKDLQSLNKCPGCGQIKRAHLLCPHCVKEIKQSWKSAQTATSPKEKRKGGRLTDSGVPCLVANWRRPSHSPPASGAKAELQLRLAPNVLAHNFNTCHIRKKNSIRPSMSRQYLAWGTADNAHPADIFSLAVTSSQVLSASGASSIQVHSTIDTQFPLVQSLESAHPLGCHHIVTDAKGFRAVSIGFAGDVKAWACSDGYWSEDKAISANLTDVDAWAIALSEDGQYLAGAAQDGHIRVWDLSATATQIRDHETKGSFGMCIDLSADGRFIASGHEDGAVYMFKTEDGRMPFSLSGLVKSVRAVAFSPGGKILAAAGDAKVIVLYDTYSGMQIANFSGHAAWIMSLSWSDSGEYLLSSSFDGKVKVWSIDAKTCVATHSETDRAVWSAKWLPKANRSEGFAAAGANRSIAFYREATGG</sequence>
<name>A0A9W9KNL2_9EURO</name>
<dbReference type="GO" id="GO:0003735">
    <property type="term" value="F:structural constituent of ribosome"/>
    <property type="evidence" value="ECO:0007669"/>
    <property type="project" value="InterPro"/>
</dbReference>
<dbReference type="InterPro" id="IPR051510">
    <property type="entry name" value="SKI8"/>
</dbReference>
<dbReference type="EMBL" id="JAPQKI010000001">
    <property type="protein sequence ID" value="KAJ5112108.1"/>
    <property type="molecule type" value="Genomic_DNA"/>
</dbReference>
<dbReference type="RefSeq" id="XP_056479881.1">
    <property type="nucleotide sequence ID" value="XM_056612657.1"/>
</dbReference>
<feature type="region of interest" description="Disordered" evidence="7">
    <location>
        <begin position="95"/>
        <end position="114"/>
    </location>
</feature>
<reference evidence="8" key="2">
    <citation type="journal article" date="2023" name="IMA Fungus">
        <title>Comparative genomic study of the Penicillium genus elucidates a diverse pangenome and 15 lateral gene transfer events.</title>
        <authorList>
            <person name="Petersen C."/>
            <person name="Sorensen T."/>
            <person name="Nielsen M.R."/>
            <person name="Sondergaard T.E."/>
            <person name="Sorensen J.L."/>
            <person name="Fitzpatrick D.A."/>
            <person name="Frisvad J.C."/>
            <person name="Nielsen K.L."/>
        </authorList>
    </citation>
    <scope>NUCLEOTIDE SEQUENCE</scope>
    <source>
        <strain evidence="8">IBT 30761</strain>
    </source>
</reference>
<keyword evidence="4" id="KW-0689">Ribosomal protein</keyword>
<keyword evidence="5" id="KW-0687">Ribonucleoprotein</keyword>
<dbReference type="CDD" id="cd00200">
    <property type="entry name" value="WD40"/>
    <property type="match status" value="1"/>
</dbReference>
<organism evidence="8 9">
    <name type="scientific">Penicillium argentinense</name>
    <dbReference type="NCBI Taxonomy" id="1131581"/>
    <lineage>
        <taxon>Eukaryota</taxon>
        <taxon>Fungi</taxon>
        <taxon>Dikarya</taxon>
        <taxon>Ascomycota</taxon>
        <taxon>Pezizomycotina</taxon>
        <taxon>Eurotiomycetes</taxon>
        <taxon>Eurotiomycetidae</taxon>
        <taxon>Eurotiales</taxon>
        <taxon>Aspergillaceae</taxon>
        <taxon>Penicillium</taxon>
    </lineage>
</organism>
<evidence type="ECO:0000256" key="1">
    <source>
        <dbReference type="ARBA" id="ARBA00008560"/>
    </source>
</evidence>
<evidence type="ECO:0000256" key="7">
    <source>
        <dbReference type="SAM" id="MobiDB-lite"/>
    </source>
</evidence>
<evidence type="ECO:0000256" key="3">
    <source>
        <dbReference type="ARBA" id="ARBA00022737"/>
    </source>
</evidence>
<dbReference type="InterPro" id="IPR002677">
    <property type="entry name" value="Ribosomal_bL32"/>
</dbReference>
<dbReference type="PANTHER" id="PTHR44090:SF1">
    <property type="entry name" value="SUPERKILLER COMPLEX PROTEIN 8"/>
    <property type="match status" value="1"/>
</dbReference>
<feature type="repeat" description="WD" evidence="6">
    <location>
        <begin position="396"/>
        <end position="437"/>
    </location>
</feature>
<dbReference type="PROSITE" id="PS50294">
    <property type="entry name" value="WD_REPEATS_REGION"/>
    <property type="match status" value="1"/>
</dbReference>
<proteinExistence type="inferred from homology"/>
<evidence type="ECO:0000313" key="9">
    <source>
        <dbReference type="Proteomes" id="UP001149074"/>
    </source>
</evidence>
<keyword evidence="9" id="KW-1185">Reference proteome</keyword>
<evidence type="ECO:0000313" key="8">
    <source>
        <dbReference type="EMBL" id="KAJ5112108.1"/>
    </source>
</evidence>
<evidence type="ECO:0000256" key="5">
    <source>
        <dbReference type="ARBA" id="ARBA00023274"/>
    </source>
</evidence>
<dbReference type="InterPro" id="IPR019775">
    <property type="entry name" value="WD40_repeat_CS"/>
</dbReference>
<dbReference type="SMART" id="SM00320">
    <property type="entry name" value="WD40"/>
    <property type="match status" value="7"/>
</dbReference>
<dbReference type="Proteomes" id="UP001149074">
    <property type="component" value="Unassembled WGS sequence"/>
</dbReference>
<dbReference type="Gene3D" id="2.130.10.10">
    <property type="entry name" value="YVTN repeat-like/Quinoprotein amine dehydrogenase"/>
    <property type="match status" value="1"/>
</dbReference>
<dbReference type="Pfam" id="PF00400">
    <property type="entry name" value="WD40"/>
    <property type="match status" value="4"/>
</dbReference>
<dbReference type="PANTHER" id="PTHR44090">
    <property type="entry name" value="WD REPEAT-CONTAINING PROTEIN 61"/>
    <property type="match status" value="1"/>
</dbReference>
<reference evidence="8" key="1">
    <citation type="submission" date="2022-11" db="EMBL/GenBank/DDBJ databases">
        <authorList>
            <person name="Petersen C."/>
        </authorList>
    </citation>
    <scope>NUCLEOTIDE SEQUENCE</scope>
    <source>
        <strain evidence="8">IBT 30761</strain>
    </source>
</reference>
<dbReference type="GeneID" id="81351636"/>
<evidence type="ECO:0000256" key="4">
    <source>
        <dbReference type="ARBA" id="ARBA00022980"/>
    </source>
</evidence>
<dbReference type="GO" id="GO:0005634">
    <property type="term" value="C:nucleus"/>
    <property type="evidence" value="ECO:0007669"/>
    <property type="project" value="TreeGrafter"/>
</dbReference>
<dbReference type="NCBIfam" id="TIGR01031">
    <property type="entry name" value="rpmF_bact"/>
    <property type="match status" value="1"/>
</dbReference>
<accession>A0A9W9KNL2</accession>
<dbReference type="InterPro" id="IPR015943">
    <property type="entry name" value="WD40/YVTN_repeat-like_dom_sf"/>
</dbReference>
<dbReference type="Pfam" id="PF01783">
    <property type="entry name" value="Ribosomal_L32p"/>
    <property type="match status" value="1"/>
</dbReference>
<dbReference type="PROSITE" id="PS00678">
    <property type="entry name" value="WD_REPEATS_1"/>
    <property type="match status" value="1"/>
</dbReference>
<dbReference type="GO" id="GO:0015934">
    <property type="term" value="C:large ribosomal subunit"/>
    <property type="evidence" value="ECO:0007669"/>
    <property type="project" value="InterPro"/>
</dbReference>
<dbReference type="AlphaFoldDB" id="A0A9W9KNL2"/>
<dbReference type="PROSITE" id="PS50082">
    <property type="entry name" value="WD_REPEATS_2"/>
    <property type="match status" value="2"/>
</dbReference>
<keyword evidence="2 6" id="KW-0853">WD repeat</keyword>
<dbReference type="InterPro" id="IPR011332">
    <property type="entry name" value="Ribosomal_zn-bd"/>
</dbReference>
<gene>
    <name evidence="8" type="ORF">N7532_000153</name>
</gene>
<dbReference type="SUPFAM" id="SSF57829">
    <property type="entry name" value="Zn-binding ribosomal proteins"/>
    <property type="match status" value="1"/>
</dbReference>
<protein>
    <submittedName>
        <fullName evidence="8">Meiotic recombination protein Ski8/Rec14</fullName>
    </submittedName>
</protein>
<evidence type="ECO:0000256" key="6">
    <source>
        <dbReference type="PROSITE-ProRule" id="PRU00221"/>
    </source>
</evidence>
<feature type="repeat" description="WD" evidence="6">
    <location>
        <begin position="278"/>
        <end position="310"/>
    </location>
</feature>
<dbReference type="SUPFAM" id="SSF50978">
    <property type="entry name" value="WD40 repeat-like"/>
    <property type="match status" value="1"/>
</dbReference>
<evidence type="ECO:0000256" key="2">
    <source>
        <dbReference type="ARBA" id="ARBA00022574"/>
    </source>
</evidence>
<dbReference type="InterPro" id="IPR001680">
    <property type="entry name" value="WD40_rpt"/>
</dbReference>
<keyword evidence="3" id="KW-0677">Repeat</keyword>
<dbReference type="InterPro" id="IPR036322">
    <property type="entry name" value="WD40_repeat_dom_sf"/>
</dbReference>